<organism evidence="8 9">
    <name type="scientific">Chitinophaga polysaccharea</name>
    <dbReference type="NCBI Taxonomy" id="1293035"/>
    <lineage>
        <taxon>Bacteria</taxon>
        <taxon>Pseudomonadati</taxon>
        <taxon>Bacteroidota</taxon>
        <taxon>Chitinophagia</taxon>
        <taxon>Chitinophagales</taxon>
        <taxon>Chitinophagaceae</taxon>
        <taxon>Chitinophaga</taxon>
    </lineage>
</organism>
<dbReference type="GO" id="GO:0016746">
    <property type="term" value="F:acyltransferase activity"/>
    <property type="evidence" value="ECO:0007669"/>
    <property type="project" value="UniProtKB-KW"/>
</dbReference>
<evidence type="ECO:0000313" key="8">
    <source>
        <dbReference type="EMBL" id="TWF33645.1"/>
    </source>
</evidence>
<keyword evidence="6" id="KW-0012">Acyltransferase</keyword>
<evidence type="ECO:0000256" key="3">
    <source>
        <dbReference type="ARBA" id="ARBA00022519"/>
    </source>
</evidence>
<sequence>MLKFNKHAWIKILNEWRNRFFHGYYEKCALNHIFTFSVILFEVLKIYTILSAIAYYLLLPLIYALSLLPFRVLYLVADTVYVLLYYVLGYRKKVVLANLRNSFPEKSEKEIHRICKDFYHYLCDLFLETFKTLTISKTAMVKHCSFTPATVDLFKRLAAEKKSVVLVMGHKGNWEWAGNTFSIMCPQQLYVIYHPLANKHFNGLMYSMRTRFGTKLIAMQDTFRDMVQNRHEVNATAFIADQSPQPKTAQWLTFLHQDTPVFKGTEKIAQKMNYPVVYVTVIREKRGYYTVSAQILTATPADEKEGAITIAHTRKLEEDIVAQPSTWLWSHKRWKHKRAAVTTEL</sequence>
<dbReference type="Proteomes" id="UP000320811">
    <property type="component" value="Unassembled WGS sequence"/>
</dbReference>
<dbReference type="Pfam" id="PF03279">
    <property type="entry name" value="Lip_A_acyltrans"/>
    <property type="match status" value="1"/>
</dbReference>
<dbReference type="InterPro" id="IPR004960">
    <property type="entry name" value="LipA_acyltrans"/>
</dbReference>
<reference evidence="8 9" key="1">
    <citation type="submission" date="2019-06" db="EMBL/GenBank/DDBJ databases">
        <title>Sorghum-associated microbial communities from plants grown in Nebraska, USA.</title>
        <authorList>
            <person name="Schachtman D."/>
        </authorList>
    </citation>
    <scope>NUCLEOTIDE SEQUENCE [LARGE SCALE GENOMIC DNA]</scope>
    <source>
        <strain evidence="8 9">1209</strain>
    </source>
</reference>
<comment type="caution">
    <text evidence="8">The sequence shown here is derived from an EMBL/GenBank/DDBJ whole genome shotgun (WGS) entry which is preliminary data.</text>
</comment>
<keyword evidence="3" id="KW-0997">Cell inner membrane</keyword>
<keyword evidence="7" id="KW-1133">Transmembrane helix</keyword>
<dbReference type="GO" id="GO:0009247">
    <property type="term" value="P:glycolipid biosynthetic process"/>
    <property type="evidence" value="ECO:0007669"/>
    <property type="project" value="UniProtKB-ARBA"/>
</dbReference>
<keyword evidence="7" id="KW-0812">Transmembrane</keyword>
<dbReference type="PANTHER" id="PTHR30606:SF10">
    <property type="entry name" value="PHOSPHATIDYLINOSITOL MANNOSIDE ACYLTRANSFERASE"/>
    <property type="match status" value="1"/>
</dbReference>
<name>A0A561P6A7_9BACT</name>
<dbReference type="PANTHER" id="PTHR30606">
    <property type="entry name" value="LIPID A BIOSYNTHESIS LAUROYL ACYLTRANSFERASE"/>
    <property type="match status" value="1"/>
</dbReference>
<evidence type="ECO:0000256" key="4">
    <source>
        <dbReference type="ARBA" id="ARBA00022679"/>
    </source>
</evidence>
<accession>A0A561P6A7</accession>
<keyword evidence="9" id="KW-1185">Reference proteome</keyword>
<keyword evidence="4 8" id="KW-0808">Transferase</keyword>
<dbReference type="AlphaFoldDB" id="A0A561P6A7"/>
<dbReference type="CDD" id="cd07984">
    <property type="entry name" value="LPLAT_LABLAT-like"/>
    <property type="match status" value="1"/>
</dbReference>
<evidence type="ECO:0000256" key="2">
    <source>
        <dbReference type="ARBA" id="ARBA00022475"/>
    </source>
</evidence>
<feature type="transmembrane region" description="Helical" evidence="7">
    <location>
        <begin position="72"/>
        <end position="90"/>
    </location>
</feature>
<feature type="transmembrane region" description="Helical" evidence="7">
    <location>
        <begin position="46"/>
        <end position="66"/>
    </location>
</feature>
<keyword evidence="2" id="KW-1003">Cell membrane</keyword>
<dbReference type="EMBL" id="VIWO01000012">
    <property type="protein sequence ID" value="TWF33645.1"/>
    <property type="molecule type" value="Genomic_DNA"/>
</dbReference>
<dbReference type="GO" id="GO:0005886">
    <property type="term" value="C:plasma membrane"/>
    <property type="evidence" value="ECO:0007669"/>
    <property type="project" value="UniProtKB-SubCell"/>
</dbReference>
<evidence type="ECO:0000256" key="6">
    <source>
        <dbReference type="ARBA" id="ARBA00023315"/>
    </source>
</evidence>
<dbReference type="PIRSF" id="PIRSF026649">
    <property type="entry name" value="MsbB"/>
    <property type="match status" value="1"/>
</dbReference>
<keyword evidence="5 7" id="KW-0472">Membrane</keyword>
<protein>
    <submittedName>
        <fullName evidence="8">KDO2-lipid IV(A) lauroyltransferase</fullName>
    </submittedName>
</protein>
<evidence type="ECO:0000313" key="9">
    <source>
        <dbReference type="Proteomes" id="UP000320811"/>
    </source>
</evidence>
<evidence type="ECO:0000256" key="1">
    <source>
        <dbReference type="ARBA" id="ARBA00004533"/>
    </source>
</evidence>
<gene>
    <name evidence="8" type="ORF">FHW36_11286</name>
</gene>
<evidence type="ECO:0000256" key="7">
    <source>
        <dbReference type="SAM" id="Phobius"/>
    </source>
</evidence>
<dbReference type="OrthoDB" id="9801955at2"/>
<comment type="subcellular location">
    <subcellularLocation>
        <location evidence="1">Cell inner membrane</location>
    </subcellularLocation>
</comment>
<proteinExistence type="predicted"/>
<evidence type="ECO:0000256" key="5">
    <source>
        <dbReference type="ARBA" id="ARBA00023136"/>
    </source>
</evidence>